<dbReference type="EMBL" id="LT607411">
    <property type="protein sequence ID" value="SCE72444.1"/>
    <property type="molecule type" value="Genomic_DNA"/>
</dbReference>
<evidence type="ECO:0000256" key="2">
    <source>
        <dbReference type="SAM" id="SignalP"/>
    </source>
</evidence>
<protein>
    <recommendedName>
        <fullName evidence="5">Ig-like domain-containing protein</fullName>
    </recommendedName>
</protein>
<feature type="signal peptide" evidence="2">
    <location>
        <begin position="1"/>
        <end position="18"/>
    </location>
</feature>
<name>A0A1C4UL94_MICVI</name>
<keyword evidence="4" id="KW-1185">Reference proteome</keyword>
<feature type="chain" id="PRO_5008704964" description="Ig-like domain-containing protein" evidence="2">
    <location>
        <begin position="19"/>
        <end position="847"/>
    </location>
</feature>
<dbReference type="AlphaFoldDB" id="A0A1C4UL94"/>
<reference evidence="4" key="1">
    <citation type="submission" date="2016-06" db="EMBL/GenBank/DDBJ databases">
        <authorList>
            <person name="Varghese N."/>
            <person name="Submissions Spin"/>
        </authorList>
    </citation>
    <scope>NUCLEOTIDE SEQUENCE [LARGE SCALE GENOMIC DNA]</scope>
    <source>
        <strain evidence="4">DSM 43909</strain>
    </source>
</reference>
<evidence type="ECO:0008006" key="5">
    <source>
        <dbReference type="Google" id="ProtNLM"/>
    </source>
</evidence>
<evidence type="ECO:0000313" key="3">
    <source>
        <dbReference type="EMBL" id="SCE72444.1"/>
    </source>
</evidence>
<accession>A0A1C4UL94</accession>
<organism evidence="3 4">
    <name type="scientific">Micromonospora viridifaciens</name>
    <dbReference type="NCBI Taxonomy" id="1881"/>
    <lineage>
        <taxon>Bacteria</taxon>
        <taxon>Bacillati</taxon>
        <taxon>Actinomycetota</taxon>
        <taxon>Actinomycetes</taxon>
        <taxon>Micromonosporales</taxon>
        <taxon>Micromonosporaceae</taxon>
        <taxon>Micromonospora</taxon>
    </lineage>
</organism>
<gene>
    <name evidence="3" type="ORF">GA0074695_0612</name>
</gene>
<evidence type="ECO:0000256" key="1">
    <source>
        <dbReference type="SAM" id="MobiDB-lite"/>
    </source>
</evidence>
<sequence>MLAALTVPVLLVGSTANANSPTLATTGASTTGTSTTGSARAVDAHRGDVHVGATSLVGKTTVEPTSTASPSSSSSTASDVVSPSSTGALATAPTRTRSTTIIRPPRTARSFCGGTLAFGTIKTCGLIIDEAKDVWNFTTTADSDTLYARFEQSGVNLDARVTDGAGTILCRLLSYLNVCQLGSAGTYTVTVSTGTGSGRGAYTLSVESRRTPSACQQLPADFFAWTSAGVTGTLPAGLATRCFAFDQPAGSVLQMMDPNSSDLSVRAEVVGSGHVPLCMLSYGGGRCTLSEAGPYRLFLDELSGREAPYTLRMPRLSQAVGCPTQPLAPFGDPGAAVGHASVAHDEMTCHSLTATDAGAVTVRLSHDIDWTLHDDAGQEICTTSSARYCVLPAAGPYTLLTTTRDYRTIDYQIAVTALHHNDGCAAAGITSWDQPTLRVGQASPVQTNCQPFQGRAGDRVIRYVSWNGYSPGVIDQSGVDICAEAPSAQAGCVLPADGTYRVISYLRDWAAYSTYDLQVRRLSEAVGCPAVAPGSYGTAPAAGRIRCRTLEIPTAGGYRLNTVTTDNYRVFHYVYDQDGRFVCAGGVGNVSGDCSFAAGRYTLVLQPFGLIDNDVPHAVALLPAAPSGCVAVSDTGWRDAPHQGSLQAAGQVNCLRLPSPTGSRILKSEPGPQDDEKHPEITLVDAAGAMVCDSSTSREYYCGLRGEGPFFALVKGQINTSASEYVMAFSRVDGPPACPVLPRDADTTVTTVTTGPERFVSCRSIPADQHATRESFSWARISGTGGAAKVTIYDSRGVEYCSPLRAAASGTITCTTLPAGPLTVMLETDGQNAKYRLTHQDASVPTT</sequence>
<dbReference type="Proteomes" id="UP000198242">
    <property type="component" value="Chromosome I"/>
</dbReference>
<feature type="compositionally biased region" description="Low complexity" evidence="1">
    <location>
        <begin position="24"/>
        <end position="39"/>
    </location>
</feature>
<feature type="region of interest" description="Disordered" evidence="1">
    <location>
        <begin position="17"/>
        <end position="104"/>
    </location>
</feature>
<feature type="compositionally biased region" description="Low complexity" evidence="1">
    <location>
        <begin position="60"/>
        <end position="104"/>
    </location>
</feature>
<proteinExistence type="predicted"/>
<keyword evidence="2" id="KW-0732">Signal</keyword>
<evidence type="ECO:0000313" key="4">
    <source>
        <dbReference type="Proteomes" id="UP000198242"/>
    </source>
</evidence>